<dbReference type="Proteomes" id="UP000314980">
    <property type="component" value="Unassembled WGS sequence"/>
</dbReference>
<dbReference type="Ensembl" id="ENSLCAT00010019648.1">
    <property type="protein sequence ID" value="ENSLCAP00010019239.1"/>
    <property type="gene ID" value="ENSLCAG00010009089.1"/>
</dbReference>
<protein>
    <submittedName>
        <fullName evidence="1">Uncharacterized protein</fullName>
    </submittedName>
</protein>
<reference evidence="1" key="3">
    <citation type="submission" date="2025-09" db="UniProtKB">
        <authorList>
            <consortium name="Ensembl"/>
        </authorList>
    </citation>
    <scope>IDENTIFICATION</scope>
</reference>
<proteinExistence type="predicted"/>
<keyword evidence="2" id="KW-1185">Reference proteome</keyword>
<reference evidence="2" key="1">
    <citation type="submission" date="2015-09" db="EMBL/GenBank/DDBJ databases">
        <authorList>
            <person name="Sai Rama Sridatta P."/>
        </authorList>
    </citation>
    <scope>NUCLEOTIDE SEQUENCE [LARGE SCALE GENOMIC DNA]</scope>
</reference>
<dbReference type="GeneTree" id="ENSGT01130000278671"/>
<organism evidence="1 2">
    <name type="scientific">Lates calcarifer</name>
    <name type="common">Barramundi</name>
    <name type="synonym">Holocentrus calcarifer</name>
    <dbReference type="NCBI Taxonomy" id="8187"/>
    <lineage>
        <taxon>Eukaryota</taxon>
        <taxon>Metazoa</taxon>
        <taxon>Chordata</taxon>
        <taxon>Craniata</taxon>
        <taxon>Vertebrata</taxon>
        <taxon>Euteleostomi</taxon>
        <taxon>Actinopterygii</taxon>
        <taxon>Neopterygii</taxon>
        <taxon>Teleostei</taxon>
        <taxon>Neoteleostei</taxon>
        <taxon>Acanthomorphata</taxon>
        <taxon>Carangaria</taxon>
        <taxon>Carangaria incertae sedis</taxon>
        <taxon>Centropomidae</taxon>
        <taxon>Lates</taxon>
    </lineage>
</organism>
<dbReference type="InParanoid" id="A0A4W6D357"/>
<evidence type="ECO:0000313" key="2">
    <source>
        <dbReference type="Proteomes" id="UP000314980"/>
    </source>
</evidence>
<accession>A0A4W6D357</accession>
<sequence>SVTQEEKMWVALEEFHGHCGLGVTADRVILSAHAQNRNGNFVHISQGIATAGPCCWCRTHLSTLTEQCLLQATQGTARKQGVCLYGLTQHCPVPMNIIRIHTHLHKTEDIHTQTHM</sequence>
<name>A0A4W6D357_LATCA</name>
<reference evidence="1" key="2">
    <citation type="submission" date="2025-08" db="UniProtKB">
        <authorList>
            <consortium name="Ensembl"/>
        </authorList>
    </citation>
    <scope>IDENTIFICATION</scope>
</reference>
<evidence type="ECO:0000313" key="1">
    <source>
        <dbReference type="Ensembl" id="ENSLCAP00010019239.1"/>
    </source>
</evidence>
<dbReference type="AlphaFoldDB" id="A0A4W6D357"/>